<evidence type="ECO:0000256" key="1">
    <source>
        <dbReference type="ARBA" id="ARBA00022448"/>
    </source>
</evidence>
<sequence length="126" mass="14894">MKDITTREDIEILVNKFYDKVIKDDLIGFFFTDIAKIDLSKHLPKMYNFWESILLGNPVYEGNPMRVHFPINEVSALEERHFNRWLQIWEETIHENFEGENTETAIARALNIARIMNHKMANARGN</sequence>
<dbReference type="STRING" id="421072.SAMN04488097_1943"/>
<dbReference type="InterPro" id="IPR012292">
    <property type="entry name" value="Globin/Proto"/>
</dbReference>
<comment type="caution">
    <text evidence="6">The sequence shown here is derived from an EMBL/GenBank/DDBJ whole genome shotgun (WGS) entry which is preliminary data.</text>
</comment>
<dbReference type="AlphaFoldDB" id="A0A085BN46"/>
<evidence type="ECO:0000256" key="2">
    <source>
        <dbReference type="ARBA" id="ARBA00022617"/>
    </source>
</evidence>
<dbReference type="CDD" id="cd08916">
    <property type="entry name" value="TrHb3_P"/>
    <property type="match status" value="1"/>
</dbReference>
<gene>
    <name evidence="6" type="ORF">IO89_04840</name>
</gene>
<evidence type="ECO:0000313" key="7">
    <source>
        <dbReference type="Proteomes" id="UP000028623"/>
    </source>
</evidence>
<dbReference type="Pfam" id="PF01152">
    <property type="entry name" value="Bac_globin"/>
    <property type="match status" value="1"/>
</dbReference>
<evidence type="ECO:0000313" key="6">
    <source>
        <dbReference type="EMBL" id="KFC23891.1"/>
    </source>
</evidence>
<proteinExistence type="predicted"/>
<dbReference type="eggNOG" id="COG2346">
    <property type="taxonomic scope" value="Bacteria"/>
</dbReference>
<feature type="binding site" description="distal binding residue" evidence="5">
    <location>
        <position position="118"/>
    </location>
    <ligand>
        <name>heme</name>
        <dbReference type="ChEBI" id="CHEBI:30413"/>
    </ligand>
    <ligandPart>
        <name>Fe</name>
        <dbReference type="ChEBI" id="CHEBI:18248"/>
    </ligandPart>
</feature>
<keyword evidence="3 5" id="KW-0479">Metal-binding</keyword>
<dbReference type="RefSeq" id="WP_034973988.1">
    <property type="nucleotide sequence ID" value="NZ_FOFI01000002.1"/>
</dbReference>
<dbReference type="EMBL" id="JPLY01000001">
    <property type="protein sequence ID" value="KFC23891.1"/>
    <property type="molecule type" value="Genomic_DNA"/>
</dbReference>
<keyword evidence="1" id="KW-0813">Transport</keyword>
<dbReference type="GO" id="GO:0020037">
    <property type="term" value="F:heme binding"/>
    <property type="evidence" value="ECO:0007669"/>
    <property type="project" value="InterPro"/>
</dbReference>
<evidence type="ECO:0000256" key="4">
    <source>
        <dbReference type="ARBA" id="ARBA00023004"/>
    </source>
</evidence>
<evidence type="ECO:0008006" key="8">
    <source>
        <dbReference type="Google" id="ProtNLM"/>
    </source>
</evidence>
<evidence type="ECO:0000256" key="3">
    <source>
        <dbReference type="ARBA" id="ARBA00022723"/>
    </source>
</evidence>
<dbReference type="Gene3D" id="1.10.490.10">
    <property type="entry name" value="Globins"/>
    <property type="match status" value="1"/>
</dbReference>
<keyword evidence="4 5" id="KW-0408">Iron</keyword>
<dbReference type="InterPro" id="IPR001486">
    <property type="entry name" value="Hemoglobin_trunc"/>
</dbReference>
<keyword evidence="2 5" id="KW-0349">Heme</keyword>
<organism evidence="6 7">
    <name type="scientific">Epilithonimonas lactis</name>
    <dbReference type="NCBI Taxonomy" id="421072"/>
    <lineage>
        <taxon>Bacteria</taxon>
        <taxon>Pseudomonadati</taxon>
        <taxon>Bacteroidota</taxon>
        <taxon>Flavobacteriia</taxon>
        <taxon>Flavobacteriales</taxon>
        <taxon>Weeksellaceae</taxon>
        <taxon>Chryseobacterium group</taxon>
        <taxon>Epilithonimonas</taxon>
    </lineage>
</organism>
<dbReference type="OrthoDB" id="25954at2"/>
<dbReference type="Proteomes" id="UP000028623">
    <property type="component" value="Unassembled WGS sequence"/>
</dbReference>
<dbReference type="SUPFAM" id="SSF46458">
    <property type="entry name" value="Globin-like"/>
    <property type="match status" value="1"/>
</dbReference>
<dbReference type="GO" id="GO:0046872">
    <property type="term" value="F:metal ion binding"/>
    <property type="evidence" value="ECO:0007669"/>
    <property type="project" value="UniProtKB-KW"/>
</dbReference>
<name>A0A085BN46_9FLAO</name>
<keyword evidence="7" id="KW-1185">Reference proteome</keyword>
<protein>
    <recommendedName>
        <fullName evidence="8">Hemoglobin</fullName>
    </recommendedName>
</protein>
<feature type="binding site" description="distal binding residue" evidence="5">
    <location>
        <position position="68"/>
    </location>
    <ligand>
        <name>heme</name>
        <dbReference type="ChEBI" id="CHEBI:30413"/>
    </ligand>
    <ligandPart>
        <name>Fe</name>
        <dbReference type="ChEBI" id="CHEBI:18248"/>
    </ligandPart>
</feature>
<dbReference type="GO" id="GO:0019825">
    <property type="term" value="F:oxygen binding"/>
    <property type="evidence" value="ECO:0007669"/>
    <property type="project" value="InterPro"/>
</dbReference>
<evidence type="ECO:0000256" key="5">
    <source>
        <dbReference type="PIRSR" id="PIRSR601486-1"/>
    </source>
</evidence>
<accession>A0A085BN46</accession>
<reference evidence="6 7" key="1">
    <citation type="submission" date="2014-07" db="EMBL/GenBank/DDBJ databases">
        <title>Epilithonimonas lactis LMG 22401 Genome.</title>
        <authorList>
            <person name="Pipes S.E."/>
            <person name="Stropko S.J."/>
        </authorList>
    </citation>
    <scope>NUCLEOTIDE SEQUENCE [LARGE SCALE GENOMIC DNA]</scope>
    <source>
        <strain evidence="6 7">LMG 24401</strain>
    </source>
</reference>
<dbReference type="InterPro" id="IPR009050">
    <property type="entry name" value="Globin-like_sf"/>
</dbReference>